<dbReference type="PANTHER" id="PTHR22936">
    <property type="entry name" value="RHOMBOID-RELATED"/>
    <property type="match status" value="1"/>
</dbReference>
<dbReference type="GO" id="GO:0004252">
    <property type="term" value="F:serine-type endopeptidase activity"/>
    <property type="evidence" value="ECO:0007669"/>
    <property type="project" value="InterPro"/>
</dbReference>
<dbReference type="Pfam" id="PF01694">
    <property type="entry name" value="Rhomboid"/>
    <property type="match status" value="1"/>
</dbReference>
<comment type="similarity">
    <text evidence="3 11">Belongs to the peptidase S54 family.</text>
</comment>
<feature type="transmembrane region" description="Helical" evidence="11">
    <location>
        <begin position="220"/>
        <end position="237"/>
    </location>
</feature>
<gene>
    <name evidence="13" type="ORF">EIN_430110</name>
</gene>
<dbReference type="InterPro" id="IPR022764">
    <property type="entry name" value="Peptidase_S54_rhomboid_dom"/>
</dbReference>
<keyword evidence="7 11" id="KW-0378">Hydrolase</keyword>
<comment type="catalytic activity">
    <reaction evidence="1 11">
        <text>Cleaves type-1 transmembrane domains using a catalytic dyad composed of serine and histidine that are contributed by different transmembrane domains.</text>
        <dbReference type="EC" id="3.4.21.105"/>
    </reaction>
</comment>
<evidence type="ECO:0000313" key="13">
    <source>
        <dbReference type="EMBL" id="ELP95215.1"/>
    </source>
</evidence>
<keyword evidence="6 11" id="KW-0812">Transmembrane</keyword>
<evidence type="ECO:0000256" key="11">
    <source>
        <dbReference type="RuleBase" id="RU362115"/>
    </source>
</evidence>
<proteinExistence type="inferred from homology"/>
<sequence length="335" mass="37637">MHSPPPVNKSNIHTFDWNDEREDRPQATRVVYRDMDSDGEPVQTGASGKAQVYGVDGNLQDVEVTIPVNYLKLYGYSCCPCFIPPPCSPANSHRYCLFIFSACFILSFIQFVMLIVEISLQGFEKPSINWMLGPTSDAMDILGAKDAKKMKEQYELWRLITPIFLHAGIIHLVCNLSMQLRLGMIIERRMNTLRFLIVYFVGGIIGNCFSVMIFPTTQGVGASGALLAVFGGFLIDIILNKNKFPSRQWISLIGQLLISTIIIFVLSFMPGIDYAAHIFGFIGGAVAALGLLCHQNEWINKRMWLKIVIWISCIGFCFLVLLLTLLLLYLDVLHV</sequence>
<keyword evidence="5 11" id="KW-0645">Protease</keyword>
<keyword evidence="10 11" id="KW-0472">Membrane</keyword>
<evidence type="ECO:0000256" key="7">
    <source>
        <dbReference type="ARBA" id="ARBA00022801"/>
    </source>
</evidence>
<feature type="transmembrane region" description="Helical" evidence="11">
    <location>
        <begin position="95"/>
        <end position="116"/>
    </location>
</feature>
<evidence type="ECO:0000256" key="9">
    <source>
        <dbReference type="ARBA" id="ARBA00022989"/>
    </source>
</evidence>
<dbReference type="GO" id="GO:0006508">
    <property type="term" value="P:proteolysis"/>
    <property type="evidence" value="ECO:0007669"/>
    <property type="project" value="UniProtKB-KW"/>
</dbReference>
<keyword evidence="8 11" id="KW-0720">Serine protease</keyword>
<comment type="function">
    <text evidence="11">Serine protease involved in intramembrane proteolysis.</text>
</comment>
<evidence type="ECO:0000256" key="4">
    <source>
        <dbReference type="ARBA" id="ARBA00013039"/>
    </source>
</evidence>
<dbReference type="RefSeq" id="XP_004261986.1">
    <property type="nucleotide sequence ID" value="XM_004261938.1"/>
</dbReference>
<feature type="transmembrane region" description="Helical" evidence="11">
    <location>
        <begin position="304"/>
        <end position="330"/>
    </location>
</feature>
<dbReference type="AlphaFoldDB" id="A0A0A1UF48"/>
<evidence type="ECO:0000256" key="6">
    <source>
        <dbReference type="ARBA" id="ARBA00022692"/>
    </source>
</evidence>
<dbReference type="VEuPathDB" id="AmoebaDB:EIN_430110"/>
<dbReference type="InterPro" id="IPR035952">
    <property type="entry name" value="Rhomboid-like_sf"/>
</dbReference>
<dbReference type="GO" id="GO:0016020">
    <property type="term" value="C:membrane"/>
    <property type="evidence" value="ECO:0007669"/>
    <property type="project" value="UniProtKB-SubCell"/>
</dbReference>
<comment type="subcellular location">
    <subcellularLocation>
        <location evidence="2 11">Membrane</location>
        <topology evidence="2 11">Multi-pass membrane protein</topology>
    </subcellularLocation>
</comment>
<evidence type="ECO:0000256" key="2">
    <source>
        <dbReference type="ARBA" id="ARBA00004141"/>
    </source>
</evidence>
<name>A0A0A1UF48_ENTIV</name>
<evidence type="ECO:0000256" key="5">
    <source>
        <dbReference type="ARBA" id="ARBA00022670"/>
    </source>
</evidence>
<feature type="transmembrane region" description="Helical" evidence="11">
    <location>
        <begin position="156"/>
        <end position="174"/>
    </location>
</feature>
<feature type="transmembrane region" description="Helical" evidence="11">
    <location>
        <begin position="195"/>
        <end position="214"/>
    </location>
</feature>
<dbReference type="InterPro" id="IPR002610">
    <property type="entry name" value="Peptidase_S54_rhomboid-like"/>
</dbReference>
<keyword evidence="9 11" id="KW-1133">Transmembrane helix</keyword>
<evidence type="ECO:0000256" key="1">
    <source>
        <dbReference type="ARBA" id="ARBA00000156"/>
    </source>
</evidence>
<evidence type="ECO:0000256" key="3">
    <source>
        <dbReference type="ARBA" id="ARBA00009045"/>
    </source>
</evidence>
<dbReference type="KEGG" id="eiv:EIN_430110"/>
<dbReference type="PANTHER" id="PTHR22936:SF69">
    <property type="entry name" value="RHOMBOID-LIKE PROTEIN"/>
    <property type="match status" value="1"/>
</dbReference>
<reference evidence="13 14" key="1">
    <citation type="submission" date="2012-10" db="EMBL/GenBank/DDBJ databases">
        <authorList>
            <person name="Zafar N."/>
            <person name="Inman J."/>
            <person name="Hall N."/>
            <person name="Lorenzi H."/>
            <person name="Caler E."/>
        </authorList>
    </citation>
    <scope>NUCLEOTIDE SEQUENCE [LARGE SCALE GENOMIC DNA]</scope>
    <source>
        <strain evidence="13 14">IP1</strain>
    </source>
</reference>
<evidence type="ECO:0000313" key="14">
    <source>
        <dbReference type="Proteomes" id="UP000014680"/>
    </source>
</evidence>
<feature type="domain" description="Peptidase S54 rhomboid" evidence="12">
    <location>
        <begin position="155"/>
        <end position="291"/>
    </location>
</feature>
<dbReference type="EC" id="3.4.21.105" evidence="4"/>
<feature type="transmembrane region" description="Helical" evidence="11">
    <location>
        <begin position="249"/>
        <end position="268"/>
    </location>
</feature>
<dbReference type="OrthoDB" id="418595at2759"/>
<dbReference type="GeneID" id="14894130"/>
<dbReference type="Proteomes" id="UP000014680">
    <property type="component" value="Unassembled WGS sequence"/>
</dbReference>
<dbReference type="SUPFAM" id="SSF144091">
    <property type="entry name" value="Rhomboid-like"/>
    <property type="match status" value="1"/>
</dbReference>
<organism evidence="13 14">
    <name type="scientific">Entamoeba invadens IP1</name>
    <dbReference type="NCBI Taxonomy" id="370355"/>
    <lineage>
        <taxon>Eukaryota</taxon>
        <taxon>Amoebozoa</taxon>
        <taxon>Evosea</taxon>
        <taxon>Archamoebae</taxon>
        <taxon>Mastigamoebida</taxon>
        <taxon>Entamoebidae</taxon>
        <taxon>Entamoeba</taxon>
    </lineage>
</organism>
<accession>A0A0A1UF48</accession>
<dbReference type="EMBL" id="KB206168">
    <property type="protein sequence ID" value="ELP95215.1"/>
    <property type="molecule type" value="Genomic_DNA"/>
</dbReference>
<evidence type="ECO:0000259" key="12">
    <source>
        <dbReference type="Pfam" id="PF01694"/>
    </source>
</evidence>
<dbReference type="Gene3D" id="1.20.1540.10">
    <property type="entry name" value="Rhomboid-like"/>
    <property type="match status" value="1"/>
</dbReference>
<evidence type="ECO:0000256" key="10">
    <source>
        <dbReference type="ARBA" id="ARBA00023136"/>
    </source>
</evidence>
<dbReference type="OMA" id="TWKSFIM"/>
<feature type="transmembrane region" description="Helical" evidence="11">
    <location>
        <begin position="274"/>
        <end position="292"/>
    </location>
</feature>
<keyword evidence="14" id="KW-1185">Reference proteome</keyword>
<protein>
    <recommendedName>
        <fullName evidence="4">rhomboid protease</fullName>
        <ecNumber evidence="4">3.4.21.105</ecNumber>
    </recommendedName>
</protein>
<evidence type="ECO:0000256" key="8">
    <source>
        <dbReference type="ARBA" id="ARBA00022825"/>
    </source>
</evidence>